<feature type="compositionally biased region" description="Basic and acidic residues" evidence="1">
    <location>
        <begin position="255"/>
        <end position="265"/>
    </location>
</feature>
<name>A0A0D2Q3S9_GOSRA</name>
<keyword evidence="3" id="KW-1185">Reference proteome</keyword>
<feature type="region of interest" description="Disordered" evidence="1">
    <location>
        <begin position="158"/>
        <end position="182"/>
    </location>
</feature>
<dbReference type="EMBL" id="CM001745">
    <property type="protein sequence ID" value="KJB34238.1"/>
    <property type="molecule type" value="Genomic_DNA"/>
</dbReference>
<dbReference type="AlphaFoldDB" id="A0A0D2Q3S9"/>
<evidence type="ECO:0000313" key="3">
    <source>
        <dbReference type="Proteomes" id="UP000032304"/>
    </source>
</evidence>
<organism evidence="2 3">
    <name type="scientific">Gossypium raimondii</name>
    <name type="common">Peruvian cotton</name>
    <name type="synonym">Gossypium klotzschianum subsp. raimondii</name>
    <dbReference type="NCBI Taxonomy" id="29730"/>
    <lineage>
        <taxon>Eukaryota</taxon>
        <taxon>Viridiplantae</taxon>
        <taxon>Streptophyta</taxon>
        <taxon>Embryophyta</taxon>
        <taxon>Tracheophyta</taxon>
        <taxon>Spermatophyta</taxon>
        <taxon>Magnoliopsida</taxon>
        <taxon>eudicotyledons</taxon>
        <taxon>Gunneridae</taxon>
        <taxon>Pentapetalae</taxon>
        <taxon>rosids</taxon>
        <taxon>malvids</taxon>
        <taxon>Malvales</taxon>
        <taxon>Malvaceae</taxon>
        <taxon>Malvoideae</taxon>
        <taxon>Gossypium</taxon>
    </lineage>
</organism>
<feature type="compositionally biased region" description="Basic and acidic residues" evidence="1">
    <location>
        <begin position="159"/>
        <end position="170"/>
    </location>
</feature>
<evidence type="ECO:0000256" key="1">
    <source>
        <dbReference type="SAM" id="MobiDB-lite"/>
    </source>
</evidence>
<feature type="region of interest" description="Disordered" evidence="1">
    <location>
        <begin position="219"/>
        <end position="265"/>
    </location>
</feature>
<dbReference type="Proteomes" id="UP000032304">
    <property type="component" value="Chromosome 6"/>
</dbReference>
<dbReference type="PANTHER" id="PTHR35986">
    <property type="entry name" value="EXPRESSED PROTEIN"/>
    <property type="match status" value="1"/>
</dbReference>
<dbReference type="Gramene" id="KJB34238">
    <property type="protein sequence ID" value="KJB34238"/>
    <property type="gene ID" value="B456_006G055000"/>
</dbReference>
<reference evidence="2 3" key="1">
    <citation type="journal article" date="2012" name="Nature">
        <title>Repeated polyploidization of Gossypium genomes and the evolution of spinnable cotton fibres.</title>
        <authorList>
            <person name="Paterson A.H."/>
            <person name="Wendel J.F."/>
            <person name="Gundlach H."/>
            <person name="Guo H."/>
            <person name="Jenkins J."/>
            <person name="Jin D."/>
            <person name="Llewellyn D."/>
            <person name="Showmaker K.C."/>
            <person name="Shu S."/>
            <person name="Udall J."/>
            <person name="Yoo M.J."/>
            <person name="Byers R."/>
            <person name="Chen W."/>
            <person name="Doron-Faigenboim A."/>
            <person name="Duke M.V."/>
            <person name="Gong L."/>
            <person name="Grimwood J."/>
            <person name="Grover C."/>
            <person name="Grupp K."/>
            <person name="Hu G."/>
            <person name="Lee T.H."/>
            <person name="Li J."/>
            <person name="Lin L."/>
            <person name="Liu T."/>
            <person name="Marler B.S."/>
            <person name="Page J.T."/>
            <person name="Roberts A.W."/>
            <person name="Romanel E."/>
            <person name="Sanders W.S."/>
            <person name="Szadkowski E."/>
            <person name="Tan X."/>
            <person name="Tang H."/>
            <person name="Xu C."/>
            <person name="Wang J."/>
            <person name="Wang Z."/>
            <person name="Zhang D."/>
            <person name="Zhang L."/>
            <person name="Ashrafi H."/>
            <person name="Bedon F."/>
            <person name="Bowers J.E."/>
            <person name="Brubaker C.L."/>
            <person name="Chee P.W."/>
            <person name="Das S."/>
            <person name="Gingle A.R."/>
            <person name="Haigler C.H."/>
            <person name="Harker D."/>
            <person name="Hoffmann L.V."/>
            <person name="Hovav R."/>
            <person name="Jones D.C."/>
            <person name="Lemke C."/>
            <person name="Mansoor S."/>
            <person name="ur Rahman M."/>
            <person name="Rainville L.N."/>
            <person name="Rambani A."/>
            <person name="Reddy U.K."/>
            <person name="Rong J.K."/>
            <person name="Saranga Y."/>
            <person name="Scheffler B.E."/>
            <person name="Scheffler J.A."/>
            <person name="Stelly D.M."/>
            <person name="Triplett B.A."/>
            <person name="Van Deynze A."/>
            <person name="Vaslin M.F."/>
            <person name="Waghmare V.N."/>
            <person name="Walford S.A."/>
            <person name="Wright R.J."/>
            <person name="Zaki E.A."/>
            <person name="Zhang T."/>
            <person name="Dennis E.S."/>
            <person name="Mayer K.F."/>
            <person name="Peterson D.G."/>
            <person name="Rokhsar D.S."/>
            <person name="Wang X."/>
            <person name="Schmutz J."/>
        </authorList>
    </citation>
    <scope>NUCLEOTIDE SEQUENCE [LARGE SCALE GENOMIC DNA]</scope>
</reference>
<gene>
    <name evidence="2" type="ORF">B456_006G055000</name>
</gene>
<feature type="compositionally biased region" description="Basic residues" evidence="1">
    <location>
        <begin position="233"/>
        <end position="246"/>
    </location>
</feature>
<dbReference type="STRING" id="29730.A0A0D2Q3S9"/>
<protein>
    <submittedName>
        <fullName evidence="2">Uncharacterized protein</fullName>
    </submittedName>
</protein>
<dbReference type="PANTHER" id="PTHR35986:SF1">
    <property type="entry name" value="OS10G0430800 PROTEIN"/>
    <property type="match status" value="1"/>
</dbReference>
<sequence length="265" mass="30219">MGDALFELEQNLRSRKEQLTRQEENIFQRCKSSALNHFTAGVIAGGGLVWAATWKLNRLLRVNLSGDSLLCAGAAVILGFWKFGNSLDSSVDHILALDGTRMQSELANIIVKKYRHDTWKMRLISKHFYLEEVFDDSTSGPKLRWRYRNFFGDNVDQDQGTHGDFQDVSHKGSPSDIHNNFDRKKTDLKSEQVPVKSGFDLMADPLDCVFGYTATSEEIHHSTPSSMSSRAQSRAHRRANRRRRLHHQEASSSSHDNKYSKFDVM</sequence>
<dbReference type="eggNOG" id="ENOG502RY7D">
    <property type="taxonomic scope" value="Eukaryota"/>
</dbReference>
<evidence type="ECO:0000313" key="2">
    <source>
        <dbReference type="EMBL" id="KJB34238.1"/>
    </source>
</evidence>
<accession>A0A0D2Q3S9</accession>
<proteinExistence type="predicted"/>